<dbReference type="InterPro" id="IPR050327">
    <property type="entry name" value="Proton-linked_MCT"/>
</dbReference>
<gene>
    <name evidence="4" type="ORF">NEOLEDRAFT_918491</name>
</gene>
<feature type="transmembrane region" description="Helical" evidence="3">
    <location>
        <begin position="446"/>
        <end position="467"/>
    </location>
</feature>
<dbReference type="GO" id="GO:0016020">
    <property type="term" value="C:membrane"/>
    <property type="evidence" value="ECO:0007669"/>
    <property type="project" value="UniProtKB-SubCell"/>
</dbReference>
<protein>
    <submittedName>
        <fullName evidence="4">MFS general substrate transporter</fullName>
    </submittedName>
</protein>
<keyword evidence="3" id="KW-0812">Transmembrane</keyword>
<dbReference type="PANTHER" id="PTHR11360:SF287">
    <property type="entry name" value="MFS MONOCARBOXYLATE TRANSPORTER"/>
    <property type="match status" value="1"/>
</dbReference>
<feature type="transmembrane region" description="Helical" evidence="3">
    <location>
        <begin position="116"/>
        <end position="138"/>
    </location>
</feature>
<dbReference type="InterPro" id="IPR011701">
    <property type="entry name" value="MFS"/>
</dbReference>
<dbReference type="EMBL" id="KV425558">
    <property type="protein sequence ID" value="KZT28398.1"/>
    <property type="molecule type" value="Genomic_DNA"/>
</dbReference>
<dbReference type="Pfam" id="PF07690">
    <property type="entry name" value="MFS_1"/>
    <property type="match status" value="1"/>
</dbReference>
<comment type="similarity">
    <text evidence="2">Belongs to the major facilitator superfamily. Monocarboxylate porter (TC 2.A.1.13) family.</text>
</comment>
<feature type="transmembrane region" description="Helical" evidence="3">
    <location>
        <begin position="322"/>
        <end position="341"/>
    </location>
</feature>
<dbReference type="AlphaFoldDB" id="A0A165UMD7"/>
<feature type="transmembrane region" description="Helical" evidence="3">
    <location>
        <begin position="77"/>
        <end position="104"/>
    </location>
</feature>
<organism evidence="4 5">
    <name type="scientific">Neolentinus lepideus HHB14362 ss-1</name>
    <dbReference type="NCBI Taxonomy" id="1314782"/>
    <lineage>
        <taxon>Eukaryota</taxon>
        <taxon>Fungi</taxon>
        <taxon>Dikarya</taxon>
        <taxon>Basidiomycota</taxon>
        <taxon>Agaricomycotina</taxon>
        <taxon>Agaricomycetes</taxon>
        <taxon>Gloeophyllales</taxon>
        <taxon>Gloeophyllaceae</taxon>
        <taxon>Neolentinus</taxon>
    </lineage>
</organism>
<sequence length="476" mass="50862">MPETLNLCTLRPSSRETVDWAAGHPLPPSILSVNVPTFQEDSQVESGARGSLGSSDITSENGTSLAPVDKGFGAWSFLLAAFFVEAIVWGFPNSFGVFLAAYLNDSRFSSQKDSSSLLPLVGTLSSGIMYCSAPAIHALTGRRPYLRKPLLWLGAVLCWTSLFGASYATKVNQLVILQGAIYAIGGSLLYHPCISYLSEWFVARRGLANGIMFAGTGAGGLLLPIILPPLLNEFGAQTTLRILSIAIVCALVPLLPFVKGRLPEARVHGPSARTTDWSWMKNRAFWMILVLNTIQGFAYFIPIIWLPTFASELNIANTDSSLAIAFLNGASVCGRLTMGILSDRVNPWLLGSMSLLSSSLATFLLWGVLSRNLAGLLAYGIAYGGLSGEDDPTLSTYIFGLLMLSRGFGNVLSTPISTSLSQGNAGPSYSLNKTGFDVAGGRFQKMIVYVGTCFSGAAVLALAGWGMEKKRLLVGR</sequence>
<feature type="transmembrane region" description="Helical" evidence="3">
    <location>
        <begin position="174"/>
        <end position="194"/>
    </location>
</feature>
<dbReference type="GO" id="GO:0022857">
    <property type="term" value="F:transmembrane transporter activity"/>
    <property type="evidence" value="ECO:0007669"/>
    <property type="project" value="InterPro"/>
</dbReference>
<evidence type="ECO:0000256" key="3">
    <source>
        <dbReference type="SAM" id="Phobius"/>
    </source>
</evidence>
<dbReference type="SUPFAM" id="SSF103473">
    <property type="entry name" value="MFS general substrate transporter"/>
    <property type="match status" value="1"/>
</dbReference>
<evidence type="ECO:0000256" key="2">
    <source>
        <dbReference type="ARBA" id="ARBA00006727"/>
    </source>
</evidence>
<keyword evidence="3" id="KW-1133">Transmembrane helix</keyword>
<feature type="transmembrane region" description="Helical" evidence="3">
    <location>
        <begin position="150"/>
        <end position="168"/>
    </location>
</feature>
<dbReference type="Proteomes" id="UP000076761">
    <property type="component" value="Unassembled WGS sequence"/>
</dbReference>
<feature type="transmembrane region" description="Helical" evidence="3">
    <location>
        <begin position="284"/>
        <end position="310"/>
    </location>
</feature>
<name>A0A165UMD7_9AGAM</name>
<comment type="subcellular location">
    <subcellularLocation>
        <location evidence="1">Membrane</location>
        <topology evidence="1">Multi-pass membrane protein</topology>
    </subcellularLocation>
</comment>
<evidence type="ECO:0000313" key="4">
    <source>
        <dbReference type="EMBL" id="KZT28398.1"/>
    </source>
</evidence>
<keyword evidence="5" id="KW-1185">Reference proteome</keyword>
<dbReference type="Gene3D" id="1.20.1250.20">
    <property type="entry name" value="MFS general substrate transporter like domains"/>
    <property type="match status" value="2"/>
</dbReference>
<feature type="transmembrane region" description="Helical" evidence="3">
    <location>
        <begin position="239"/>
        <end position="258"/>
    </location>
</feature>
<evidence type="ECO:0000256" key="1">
    <source>
        <dbReference type="ARBA" id="ARBA00004141"/>
    </source>
</evidence>
<proteinExistence type="inferred from homology"/>
<feature type="transmembrane region" description="Helical" evidence="3">
    <location>
        <begin position="206"/>
        <end position="227"/>
    </location>
</feature>
<dbReference type="InterPro" id="IPR036259">
    <property type="entry name" value="MFS_trans_sf"/>
</dbReference>
<dbReference type="PANTHER" id="PTHR11360">
    <property type="entry name" value="MONOCARBOXYLATE TRANSPORTER"/>
    <property type="match status" value="1"/>
</dbReference>
<evidence type="ECO:0000313" key="5">
    <source>
        <dbReference type="Proteomes" id="UP000076761"/>
    </source>
</evidence>
<dbReference type="OrthoDB" id="2213137at2759"/>
<reference evidence="4 5" key="1">
    <citation type="journal article" date="2016" name="Mol. Biol. Evol.">
        <title>Comparative Genomics of Early-Diverging Mushroom-Forming Fungi Provides Insights into the Origins of Lignocellulose Decay Capabilities.</title>
        <authorList>
            <person name="Nagy L.G."/>
            <person name="Riley R."/>
            <person name="Tritt A."/>
            <person name="Adam C."/>
            <person name="Daum C."/>
            <person name="Floudas D."/>
            <person name="Sun H."/>
            <person name="Yadav J.S."/>
            <person name="Pangilinan J."/>
            <person name="Larsson K.H."/>
            <person name="Matsuura K."/>
            <person name="Barry K."/>
            <person name="Labutti K."/>
            <person name="Kuo R."/>
            <person name="Ohm R.A."/>
            <person name="Bhattacharya S.S."/>
            <person name="Shirouzu T."/>
            <person name="Yoshinaga Y."/>
            <person name="Martin F.M."/>
            <person name="Grigoriev I.V."/>
            <person name="Hibbett D.S."/>
        </authorList>
    </citation>
    <scope>NUCLEOTIDE SEQUENCE [LARGE SCALE GENOMIC DNA]</scope>
    <source>
        <strain evidence="4 5">HHB14362 ss-1</strain>
    </source>
</reference>
<feature type="transmembrane region" description="Helical" evidence="3">
    <location>
        <begin position="348"/>
        <end position="369"/>
    </location>
</feature>
<accession>A0A165UMD7</accession>
<keyword evidence="3" id="KW-0472">Membrane</keyword>
<dbReference type="InParanoid" id="A0A165UMD7"/>